<dbReference type="Gene3D" id="1.10.575.10">
    <property type="entry name" value="P1 Nuclease"/>
    <property type="match status" value="1"/>
</dbReference>
<reference evidence="7 8" key="1">
    <citation type="submission" date="2024-05" db="EMBL/GenBank/DDBJ databases">
        <title>Roseateles sp. 2.12 16S ribosomal RNA gene Genome sequencing and assembly.</title>
        <authorList>
            <person name="Woo H."/>
        </authorList>
    </citation>
    <scope>NUCLEOTIDE SEQUENCE [LARGE SCALE GENOMIC DNA]</scope>
    <source>
        <strain evidence="7 8">2.12</strain>
    </source>
</reference>
<sequence length="197" mass="21542">MRSVATWADDIKGGSTARWHFVSLPDDCSYVPERDCPGDACVVEAIKRQASVLSGQAPDEEKLKALKYLIHLVADVHQPLHAGRASDKGGNLHQLRAFGRGTNLHALWDSLLIKHRPGGIDALRASVEARLPSSSDHQASPEAWAIESCQVSRTPDFVPTDRDLAPSYITTFDVVLCERIAQAASRLAWLLTAALRQ</sequence>
<evidence type="ECO:0000256" key="6">
    <source>
        <dbReference type="ARBA" id="ARBA00023180"/>
    </source>
</evidence>
<protein>
    <submittedName>
        <fullName evidence="7">S1/P1 nuclease</fullName>
    </submittedName>
</protein>
<evidence type="ECO:0000256" key="1">
    <source>
        <dbReference type="ARBA" id="ARBA00022722"/>
    </source>
</evidence>
<evidence type="ECO:0000256" key="4">
    <source>
        <dbReference type="ARBA" id="ARBA00022801"/>
    </source>
</evidence>
<evidence type="ECO:0000313" key="8">
    <source>
        <dbReference type="Proteomes" id="UP001462640"/>
    </source>
</evidence>
<keyword evidence="3" id="KW-0255">Endonuclease</keyword>
<dbReference type="PANTHER" id="PTHR33146:SF26">
    <property type="entry name" value="ENDONUCLEASE 4"/>
    <property type="match status" value="1"/>
</dbReference>
<evidence type="ECO:0000313" key="7">
    <source>
        <dbReference type="EMBL" id="MEO3711294.1"/>
    </source>
</evidence>
<name>A0ABV0G8G0_9BURK</name>
<proteinExistence type="predicted"/>
<keyword evidence="4" id="KW-0378">Hydrolase</keyword>
<dbReference type="Pfam" id="PF02265">
    <property type="entry name" value="S1-P1_nuclease"/>
    <property type="match status" value="1"/>
</dbReference>
<evidence type="ECO:0000256" key="2">
    <source>
        <dbReference type="ARBA" id="ARBA00022723"/>
    </source>
</evidence>
<dbReference type="EMBL" id="JBDPZC010000001">
    <property type="protein sequence ID" value="MEO3711294.1"/>
    <property type="molecule type" value="Genomic_DNA"/>
</dbReference>
<dbReference type="Proteomes" id="UP001462640">
    <property type="component" value="Unassembled WGS sequence"/>
</dbReference>
<keyword evidence="1" id="KW-0540">Nuclease</keyword>
<dbReference type="RefSeq" id="WP_347604794.1">
    <property type="nucleotide sequence ID" value="NZ_JBDPZC010000001.1"/>
</dbReference>
<keyword evidence="8" id="KW-1185">Reference proteome</keyword>
<dbReference type="InterPro" id="IPR008947">
    <property type="entry name" value="PLipase_C/P1_nuclease_dom_sf"/>
</dbReference>
<keyword evidence="2" id="KW-0479">Metal-binding</keyword>
<gene>
    <name evidence="7" type="ORF">ABDJ40_00780</name>
</gene>
<evidence type="ECO:0000256" key="3">
    <source>
        <dbReference type="ARBA" id="ARBA00022759"/>
    </source>
</evidence>
<keyword evidence="6" id="KW-0325">Glycoprotein</keyword>
<keyword evidence="5" id="KW-1015">Disulfide bond</keyword>
<dbReference type="InterPro" id="IPR003154">
    <property type="entry name" value="S1/P1nuclease"/>
</dbReference>
<accession>A0ABV0G8G0</accession>
<dbReference type="PANTHER" id="PTHR33146">
    <property type="entry name" value="ENDONUCLEASE 4"/>
    <property type="match status" value="1"/>
</dbReference>
<dbReference type="SUPFAM" id="SSF48537">
    <property type="entry name" value="Phospholipase C/P1 nuclease"/>
    <property type="match status" value="1"/>
</dbReference>
<evidence type="ECO:0000256" key="5">
    <source>
        <dbReference type="ARBA" id="ARBA00023157"/>
    </source>
</evidence>
<dbReference type="CDD" id="cd11010">
    <property type="entry name" value="S1-P1_nuclease"/>
    <property type="match status" value="1"/>
</dbReference>
<organism evidence="7 8">
    <name type="scientific">Roseateles flavus</name>
    <dbReference type="NCBI Taxonomy" id="3149041"/>
    <lineage>
        <taxon>Bacteria</taxon>
        <taxon>Pseudomonadati</taxon>
        <taxon>Pseudomonadota</taxon>
        <taxon>Betaproteobacteria</taxon>
        <taxon>Burkholderiales</taxon>
        <taxon>Sphaerotilaceae</taxon>
        <taxon>Roseateles</taxon>
    </lineage>
</organism>
<comment type="caution">
    <text evidence="7">The sequence shown here is derived from an EMBL/GenBank/DDBJ whole genome shotgun (WGS) entry which is preliminary data.</text>
</comment>